<evidence type="ECO:0000313" key="2">
    <source>
        <dbReference type="EMBL" id="ABA04521.1"/>
    </source>
</evidence>
<keyword evidence="3" id="KW-1185">Reference proteome</keyword>
<reference evidence="2 3" key="1">
    <citation type="journal article" date="2006" name="Appl. Environ. Microbiol.">
        <title>Genome sequence of the chemolithoautotrophic nitrite-oxidizing bacterium Nitrobacter winogradskyi Nb-255.</title>
        <authorList>
            <person name="Starkenburg S.R."/>
            <person name="Chain P.S."/>
            <person name="Sayavedra-Soto L.A."/>
            <person name="Hauser L."/>
            <person name="Land M.L."/>
            <person name="Larimer F.W."/>
            <person name="Malfatti S.A."/>
            <person name="Klotz M.G."/>
            <person name="Bottomley P.J."/>
            <person name="Arp D.J."/>
            <person name="Hickey W.J."/>
        </authorList>
    </citation>
    <scope>NUCLEOTIDE SEQUENCE [LARGE SCALE GENOMIC DNA]</scope>
    <source>
        <strain evidence="3">ATCC 25391 / DSM 10237 / CIP 104748 / NCIMB 11846 / Nb-255</strain>
    </source>
</reference>
<dbReference type="OrthoDB" id="8451154at2"/>
<proteinExistence type="predicted"/>
<protein>
    <submittedName>
        <fullName evidence="2">Uncharacterized protein</fullName>
    </submittedName>
</protein>
<dbReference type="EMBL" id="CP000115">
    <property type="protein sequence ID" value="ABA04521.1"/>
    <property type="molecule type" value="Genomic_DNA"/>
</dbReference>
<dbReference type="HOGENOM" id="CLU_2634520_0_0_5"/>
<organism evidence="2 3">
    <name type="scientific">Nitrobacter winogradskyi (strain ATCC 25391 / DSM 10237 / CIP 104748 / NCIMB 11846 / Nb-255)</name>
    <dbReference type="NCBI Taxonomy" id="323098"/>
    <lineage>
        <taxon>Bacteria</taxon>
        <taxon>Pseudomonadati</taxon>
        <taxon>Pseudomonadota</taxon>
        <taxon>Alphaproteobacteria</taxon>
        <taxon>Hyphomicrobiales</taxon>
        <taxon>Nitrobacteraceae</taxon>
        <taxon>Nitrobacter</taxon>
    </lineage>
</organism>
<gene>
    <name evidence="2" type="ordered locus">Nwi_1260</name>
</gene>
<sequence>MNAANDNLNDELIGQTRKVWQPRLGRDLSRDEAKQVAASVTGFFAILAEWSRANMPKPANDDSDVATCDDEGAHDDC</sequence>
<dbReference type="KEGG" id="nwi:Nwi_1260"/>
<evidence type="ECO:0000256" key="1">
    <source>
        <dbReference type="SAM" id="MobiDB-lite"/>
    </source>
</evidence>
<dbReference type="AlphaFoldDB" id="Q3ST70"/>
<evidence type="ECO:0000313" key="3">
    <source>
        <dbReference type="Proteomes" id="UP000002531"/>
    </source>
</evidence>
<accession>Q3ST70</accession>
<feature type="region of interest" description="Disordered" evidence="1">
    <location>
        <begin position="54"/>
        <end position="77"/>
    </location>
</feature>
<name>Q3ST70_NITWN</name>
<dbReference type="RefSeq" id="WP_011314549.1">
    <property type="nucleotide sequence ID" value="NC_007406.1"/>
</dbReference>
<feature type="compositionally biased region" description="Acidic residues" evidence="1">
    <location>
        <begin position="61"/>
        <end position="77"/>
    </location>
</feature>
<dbReference type="STRING" id="323098.Nwi_1260"/>
<dbReference type="Proteomes" id="UP000002531">
    <property type="component" value="Chromosome"/>
</dbReference>